<reference evidence="2" key="1">
    <citation type="submission" date="2020-11" db="EMBL/GenBank/DDBJ databases">
        <authorList>
            <consortium name="DOE Joint Genome Institute"/>
            <person name="Ahrendt S."/>
            <person name="Riley R."/>
            <person name="Andreopoulos W."/>
            <person name="LaButti K."/>
            <person name="Pangilinan J."/>
            <person name="Ruiz-duenas F.J."/>
            <person name="Barrasa J.M."/>
            <person name="Sanchez-Garcia M."/>
            <person name="Camarero S."/>
            <person name="Miyauchi S."/>
            <person name="Serrano A."/>
            <person name="Linde D."/>
            <person name="Babiker R."/>
            <person name="Drula E."/>
            <person name="Ayuso-Fernandez I."/>
            <person name="Pacheco R."/>
            <person name="Padilla G."/>
            <person name="Ferreira P."/>
            <person name="Barriuso J."/>
            <person name="Kellner H."/>
            <person name="Castanera R."/>
            <person name="Alfaro M."/>
            <person name="Ramirez L."/>
            <person name="Pisabarro A.G."/>
            <person name="Kuo A."/>
            <person name="Tritt A."/>
            <person name="Lipzen A."/>
            <person name="He G."/>
            <person name="Yan M."/>
            <person name="Ng V."/>
            <person name="Cullen D."/>
            <person name="Martin F."/>
            <person name="Rosso M.-N."/>
            <person name="Henrissat B."/>
            <person name="Hibbett D."/>
            <person name="Martinez A.T."/>
            <person name="Grigoriev I.V."/>
        </authorList>
    </citation>
    <scope>NUCLEOTIDE SEQUENCE</scope>
    <source>
        <strain evidence="2">AH 44721</strain>
    </source>
</reference>
<organism evidence="2 3">
    <name type="scientific">Gymnopilus junonius</name>
    <name type="common">Spectacular rustgill mushroom</name>
    <name type="synonym">Gymnopilus spectabilis subsp. junonius</name>
    <dbReference type="NCBI Taxonomy" id="109634"/>
    <lineage>
        <taxon>Eukaryota</taxon>
        <taxon>Fungi</taxon>
        <taxon>Dikarya</taxon>
        <taxon>Basidiomycota</taxon>
        <taxon>Agaricomycotina</taxon>
        <taxon>Agaricomycetes</taxon>
        <taxon>Agaricomycetidae</taxon>
        <taxon>Agaricales</taxon>
        <taxon>Agaricineae</taxon>
        <taxon>Hymenogastraceae</taxon>
        <taxon>Gymnopilus</taxon>
    </lineage>
</organism>
<dbReference type="AlphaFoldDB" id="A0A9P5NH62"/>
<dbReference type="Proteomes" id="UP000724874">
    <property type="component" value="Unassembled WGS sequence"/>
</dbReference>
<sequence>MNQDGSDTGGSALPSRSGLRDWTRGVYPRAVIPFPESRQAAMNAALLVFKSLLPPNTKQVAIGLAVKTQNGETQWAQISGDESDWVEVVYPGDEVGVFMVENLVEVPYTPSTIPNKTKSYIPTNKGPSTSLPGKKLLYVMCTVGGKETTITITTNSYEECLDMITKHFNLKSDQYRSSVKITSEIEFDGKKVWSTIGDSASFTRLLEMRAEPIKLRASYSPRTSNAGSGGGINQQNPFNFTPTAGFDFRLPQQPGYQGGQPRNDQCEHQ</sequence>
<protein>
    <submittedName>
        <fullName evidence="2">Uncharacterized protein</fullName>
    </submittedName>
</protein>
<keyword evidence="3" id="KW-1185">Reference proteome</keyword>
<evidence type="ECO:0000313" key="3">
    <source>
        <dbReference type="Proteomes" id="UP000724874"/>
    </source>
</evidence>
<accession>A0A9P5NH62</accession>
<feature type="region of interest" description="Disordered" evidence="1">
    <location>
        <begin position="249"/>
        <end position="269"/>
    </location>
</feature>
<feature type="compositionally biased region" description="Low complexity" evidence="1">
    <location>
        <begin position="251"/>
        <end position="261"/>
    </location>
</feature>
<evidence type="ECO:0000313" key="2">
    <source>
        <dbReference type="EMBL" id="KAF8891136.1"/>
    </source>
</evidence>
<name>A0A9P5NH62_GYMJU</name>
<dbReference type="OrthoDB" id="3063824at2759"/>
<proteinExistence type="predicted"/>
<comment type="caution">
    <text evidence="2">The sequence shown here is derived from an EMBL/GenBank/DDBJ whole genome shotgun (WGS) entry which is preliminary data.</text>
</comment>
<evidence type="ECO:0000256" key="1">
    <source>
        <dbReference type="SAM" id="MobiDB-lite"/>
    </source>
</evidence>
<dbReference type="EMBL" id="JADNYJ010000073">
    <property type="protein sequence ID" value="KAF8891136.1"/>
    <property type="molecule type" value="Genomic_DNA"/>
</dbReference>
<gene>
    <name evidence="2" type="ORF">CPB84DRAFT_1784502</name>
</gene>
<feature type="region of interest" description="Disordered" evidence="1">
    <location>
        <begin position="219"/>
        <end position="238"/>
    </location>
</feature>